<evidence type="ECO:0000259" key="4">
    <source>
        <dbReference type="PROSITE" id="PS50932"/>
    </source>
</evidence>
<proteinExistence type="predicted"/>
<evidence type="ECO:0000256" key="2">
    <source>
        <dbReference type="ARBA" id="ARBA00023125"/>
    </source>
</evidence>
<dbReference type="PANTHER" id="PTHR30146">
    <property type="entry name" value="LACI-RELATED TRANSCRIPTIONAL REPRESSOR"/>
    <property type="match status" value="1"/>
</dbReference>
<evidence type="ECO:0000313" key="5">
    <source>
        <dbReference type="EMBL" id="MBU9712887.1"/>
    </source>
</evidence>
<reference evidence="5 6" key="1">
    <citation type="submission" date="2021-06" db="EMBL/GenBank/DDBJ databases">
        <title>Bacillus sp. RD4P76, an endophyte from a halophyte.</title>
        <authorList>
            <person name="Sun J.-Q."/>
        </authorList>
    </citation>
    <scope>NUCLEOTIDE SEQUENCE [LARGE SCALE GENOMIC DNA]</scope>
    <source>
        <strain evidence="5 6">CGMCC 1.15917</strain>
    </source>
</reference>
<sequence length="333" mass="37071">MTTIYDIAKKTGFSITTVSKVLNNYSDVGAKTRKKILDAVNEMDYYPSSSARSLTTKKSWSIGVVYVEQLGMEHPFFNAVIESFKNSMEKSGYDLLFASNKIGNDMKTYLDHFQYRGVDGVVIVCSALKDSHVERLIRSTIPSVVIDFDSRETCVVYSDNEYGCELAVNHLYSLGHRKIAHISGDQELFPGVTRLEGFIRAMQKHKLSISDGFIADGGYFSYEGGRAAMRKLLLQDEKPTAVFVAGDLMALGAIAEIRDHGLNVPDDISVIGFDDIKMIQYTEPALTTIRQETSILGKTAANLLLDQINDKEKQSLAVKIPVKLIERKSCRPI</sequence>
<gene>
    <name evidence="5" type="ORF">KS419_14245</name>
</gene>
<keyword evidence="2" id="KW-0238">DNA-binding</keyword>
<evidence type="ECO:0000313" key="6">
    <source>
        <dbReference type="Proteomes" id="UP000784880"/>
    </source>
</evidence>
<dbReference type="RefSeq" id="WP_217067063.1">
    <property type="nucleotide sequence ID" value="NZ_JAHQCS010000113.1"/>
</dbReference>
<keyword evidence="1" id="KW-0805">Transcription regulation</keyword>
<dbReference type="CDD" id="cd06267">
    <property type="entry name" value="PBP1_LacI_sugar_binding-like"/>
    <property type="match status" value="1"/>
</dbReference>
<dbReference type="Pfam" id="PF00356">
    <property type="entry name" value="LacI"/>
    <property type="match status" value="1"/>
</dbReference>
<dbReference type="InterPro" id="IPR046335">
    <property type="entry name" value="LacI/GalR-like_sensor"/>
</dbReference>
<evidence type="ECO:0000256" key="3">
    <source>
        <dbReference type="ARBA" id="ARBA00023163"/>
    </source>
</evidence>
<dbReference type="CDD" id="cd01392">
    <property type="entry name" value="HTH_LacI"/>
    <property type="match status" value="1"/>
</dbReference>
<name>A0ABS6JGW9_9BACI</name>
<evidence type="ECO:0000256" key="1">
    <source>
        <dbReference type="ARBA" id="ARBA00023015"/>
    </source>
</evidence>
<accession>A0ABS6JGW9</accession>
<organism evidence="5 6">
    <name type="scientific">Evansella tamaricis</name>
    <dbReference type="NCBI Taxonomy" id="2069301"/>
    <lineage>
        <taxon>Bacteria</taxon>
        <taxon>Bacillati</taxon>
        <taxon>Bacillota</taxon>
        <taxon>Bacilli</taxon>
        <taxon>Bacillales</taxon>
        <taxon>Bacillaceae</taxon>
        <taxon>Evansella</taxon>
    </lineage>
</organism>
<keyword evidence="6" id="KW-1185">Reference proteome</keyword>
<dbReference type="SMART" id="SM00354">
    <property type="entry name" value="HTH_LACI"/>
    <property type="match status" value="1"/>
</dbReference>
<protein>
    <submittedName>
        <fullName evidence="5">LacI family transcriptional regulator</fullName>
    </submittedName>
</protein>
<dbReference type="Pfam" id="PF13377">
    <property type="entry name" value="Peripla_BP_3"/>
    <property type="match status" value="1"/>
</dbReference>
<dbReference type="Proteomes" id="UP000784880">
    <property type="component" value="Unassembled WGS sequence"/>
</dbReference>
<dbReference type="InterPro" id="IPR000843">
    <property type="entry name" value="HTH_LacI"/>
</dbReference>
<keyword evidence="3" id="KW-0804">Transcription</keyword>
<comment type="caution">
    <text evidence="5">The sequence shown here is derived from an EMBL/GenBank/DDBJ whole genome shotgun (WGS) entry which is preliminary data.</text>
</comment>
<dbReference type="PANTHER" id="PTHR30146:SF148">
    <property type="entry name" value="HTH-TYPE TRANSCRIPTIONAL REPRESSOR PURR-RELATED"/>
    <property type="match status" value="1"/>
</dbReference>
<feature type="domain" description="HTH lacI-type" evidence="4">
    <location>
        <begin position="2"/>
        <end position="56"/>
    </location>
</feature>
<dbReference type="EMBL" id="JAHQCS010000113">
    <property type="protein sequence ID" value="MBU9712887.1"/>
    <property type="molecule type" value="Genomic_DNA"/>
</dbReference>
<dbReference type="PROSITE" id="PS50932">
    <property type="entry name" value="HTH_LACI_2"/>
    <property type="match status" value="1"/>
</dbReference>